<accession>A0AAN0J3L4</accession>
<dbReference type="GO" id="GO:0030488">
    <property type="term" value="P:tRNA methylation"/>
    <property type="evidence" value="ECO:0007669"/>
    <property type="project" value="InterPro"/>
</dbReference>
<reference evidence="8" key="2">
    <citation type="submission" date="2024-06" db="UniProtKB">
        <authorList>
            <consortium name="EnsemblMetazoa"/>
        </authorList>
    </citation>
    <scope>IDENTIFICATION</scope>
</reference>
<evidence type="ECO:0000256" key="2">
    <source>
        <dbReference type="ARBA" id="ARBA00008320"/>
    </source>
</evidence>
<dbReference type="AlphaFoldDB" id="A0AAN0J3L4"/>
<evidence type="ECO:0000313" key="8">
    <source>
        <dbReference type="EnsemblMetazoa" id="XP_019851327.1"/>
    </source>
</evidence>
<feature type="compositionally biased region" description="Acidic residues" evidence="7">
    <location>
        <begin position="300"/>
        <end position="315"/>
    </location>
</feature>
<keyword evidence="4 6" id="KW-0819">tRNA processing</keyword>
<sequence>MCDDKMASELIEENKVVLLHVKDIYKPIRLVKRRKIKFDKISFVPDAAIGLPYGSEFEVARGNLILVKEEERRGEEGTISQLTEVVESAKDNRLIVDDGLSQKLSHEEIHQMKKDGMSGQEILESVVQGSSSFKDRTKFSQEKYVKKKYKRHSHVLSIIKPTTRLIAQYYYAKGPSKICHLRLDMLSQILTLGNVHAHSRIVVMETCQGLLTGAVLERLGGCGQVVQVFFGDKPVRDALDVFAHLSERERSVLLEYPLHRLGQLLTGEGGKEIELQLPPGAPLEDDTENNEGSSTRGEDIREEDDDEFEDEEEECGAAKKRRIEEEPAGPLPLAPTNEDEEKERRRRERELLYEGAAAVLNERNMDGLLIACRFYPEPILMSLINFIGPSRPVVVYSQFQEPLVRCYQKLKESESGTAFNIQLSETWLRHYQVLSGRTHPAVSMDGQSGYLLYFTTISNIN</sequence>
<protein>
    <recommendedName>
        <fullName evidence="3 6">tRNA (adenine(58)-N(1))-methyltransferase non-catalytic subunit TRM6</fullName>
    </recommendedName>
</protein>
<evidence type="ECO:0000256" key="1">
    <source>
        <dbReference type="ARBA" id="ARBA00004123"/>
    </source>
</evidence>
<evidence type="ECO:0000256" key="3">
    <source>
        <dbReference type="ARBA" id="ARBA00021704"/>
    </source>
</evidence>
<dbReference type="InterPro" id="IPR017423">
    <property type="entry name" value="TRM6"/>
</dbReference>
<comment type="subunit">
    <text evidence="6">Heterotetramer.</text>
</comment>
<dbReference type="Proteomes" id="UP000007879">
    <property type="component" value="Unassembled WGS sequence"/>
</dbReference>
<feature type="region of interest" description="Disordered" evidence="7">
    <location>
        <begin position="273"/>
        <end position="345"/>
    </location>
</feature>
<dbReference type="PANTHER" id="PTHR12945">
    <property type="entry name" value="TRANSLATION INITIATION FACTOR EIF3-RELATED"/>
    <property type="match status" value="1"/>
</dbReference>
<dbReference type="GO" id="GO:0031515">
    <property type="term" value="C:tRNA (m1A) methyltransferase complex"/>
    <property type="evidence" value="ECO:0007669"/>
    <property type="project" value="UniProtKB-UniRule"/>
</dbReference>
<name>A0AAN0J3L4_AMPQE</name>
<reference evidence="9" key="1">
    <citation type="journal article" date="2010" name="Nature">
        <title>The Amphimedon queenslandica genome and the evolution of animal complexity.</title>
        <authorList>
            <person name="Srivastava M."/>
            <person name="Simakov O."/>
            <person name="Chapman J."/>
            <person name="Fahey B."/>
            <person name="Gauthier M.E."/>
            <person name="Mitros T."/>
            <person name="Richards G.S."/>
            <person name="Conaco C."/>
            <person name="Dacre M."/>
            <person name="Hellsten U."/>
            <person name="Larroux C."/>
            <person name="Putnam N.H."/>
            <person name="Stanke M."/>
            <person name="Adamska M."/>
            <person name="Darling A."/>
            <person name="Degnan S.M."/>
            <person name="Oakley T.H."/>
            <person name="Plachetzki D.C."/>
            <person name="Zhai Y."/>
            <person name="Adamski M."/>
            <person name="Calcino A."/>
            <person name="Cummins S.F."/>
            <person name="Goodstein D.M."/>
            <person name="Harris C."/>
            <person name="Jackson D.J."/>
            <person name="Leys S.P."/>
            <person name="Shu S."/>
            <person name="Woodcroft B.J."/>
            <person name="Vervoort M."/>
            <person name="Kosik K.S."/>
            <person name="Manning G."/>
            <person name="Degnan B.M."/>
            <person name="Rokhsar D.S."/>
        </authorList>
    </citation>
    <scope>NUCLEOTIDE SEQUENCE [LARGE SCALE GENOMIC DNA]</scope>
</reference>
<keyword evidence="9" id="KW-1185">Reference proteome</keyword>
<evidence type="ECO:0000256" key="5">
    <source>
        <dbReference type="ARBA" id="ARBA00023242"/>
    </source>
</evidence>
<comment type="similarity">
    <text evidence="2 6">Belongs to the TRM6/GCD10 family.</text>
</comment>
<comment type="subcellular location">
    <subcellularLocation>
        <location evidence="1 6">Nucleus</location>
    </subcellularLocation>
</comment>
<evidence type="ECO:0000256" key="4">
    <source>
        <dbReference type="ARBA" id="ARBA00022694"/>
    </source>
</evidence>
<organism evidence="8 9">
    <name type="scientific">Amphimedon queenslandica</name>
    <name type="common">Sponge</name>
    <dbReference type="NCBI Taxonomy" id="400682"/>
    <lineage>
        <taxon>Eukaryota</taxon>
        <taxon>Metazoa</taxon>
        <taxon>Porifera</taxon>
        <taxon>Demospongiae</taxon>
        <taxon>Heteroscleromorpha</taxon>
        <taxon>Haplosclerida</taxon>
        <taxon>Niphatidae</taxon>
        <taxon>Amphimedon</taxon>
    </lineage>
</organism>
<evidence type="ECO:0000313" key="9">
    <source>
        <dbReference type="Proteomes" id="UP000007879"/>
    </source>
</evidence>
<dbReference type="PIRSF" id="PIRSF038170">
    <property type="entry name" value="tRNA_m1A_mtfrase"/>
    <property type="match status" value="1"/>
</dbReference>
<evidence type="ECO:0000256" key="6">
    <source>
        <dbReference type="PIRNR" id="PIRNR038170"/>
    </source>
</evidence>
<evidence type="ECO:0000256" key="7">
    <source>
        <dbReference type="SAM" id="MobiDB-lite"/>
    </source>
</evidence>
<dbReference type="GO" id="GO:0005634">
    <property type="term" value="C:nucleus"/>
    <property type="evidence" value="ECO:0007669"/>
    <property type="project" value="UniProtKB-SubCell"/>
</dbReference>
<dbReference type="GeneID" id="100636746"/>
<keyword evidence="5 6" id="KW-0539">Nucleus</keyword>
<dbReference type="Pfam" id="PF04189">
    <property type="entry name" value="Gcd10p"/>
    <property type="match status" value="1"/>
</dbReference>
<comment type="function">
    <text evidence="6">Substrate-binding subunit of tRNA (adenine-N1-)-methyltransferase, which catalyzes the formation of N1-methyladenine at position 58 (m1A58) in initiator methionyl-tRNA.</text>
</comment>
<proteinExistence type="inferred from homology"/>
<dbReference type="PANTHER" id="PTHR12945:SF0">
    <property type="entry name" value="TRNA (ADENINE(58)-N(1))-METHYLTRANSFERASE NON-CATALYTIC SUBUNIT TRM6"/>
    <property type="match status" value="1"/>
</dbReference>
<dbReference type="RefSeq" id="XP_019851327.1">
    <property type="nucleotide sequence ID" value="XM_019995768.1"/>
</dbReference>
<dbReference type="EnsemblMetazoa" id="XM_019995768.1">
    <property type="protein sequence ID" value="XP_019851327.1"/>
    <property type="gene ID" value="LOC100636746"/>
</dbReference>